<reference evidence="9 10" key="1">
    <citation type="journal article" date="2013" name="PLoS ONE">
        <title>Predicting the Proteins of Angomonas deanei, Strigomonas culicis and Their Respective Endosymbionts Reveals New Aspects of the Trypanosomatidae Family.</title>
        <authorList>
            <person name="Motta M.C."/>
            <person name="Martins A.C."/>
            <person name="de Souza S.S."/>
            <person name="Catta-Preta C.M."/>
            <person name="Silva R."/>
            <person name="Klein C.C."/>
            <person name="de Almeida L.G."/>
            <person name="de Lima Cunha O."/>
            <person name="Ciapina L.P."/>
            <person name="Brocchi M."/>
            <person name="Colabardini A.C."/>
            <person name="de Araujo Lima B."/>
            <person name="Machado C.R."/>
            <person name="de Almeida Soares C.M."/>
            <person name="Probst C.M."/>
            <person name="de Menezes C.B."/>
            <person name="Thompson C.E."/>
            <person name="Bartholomeu D.C."/>
            <person name="Gradia D.F."/>
            <person name="Pavoni D.P."/>
            <person name="Grisard E.C."/>
            <person name="Fantinatti-Garboggini F."/>
            <person name="Marchini F.K."/>
            <person name="Rodrigues-Luiz G.F."/>
            <person name="Wagner G."/>
            <person name="Goldman G.H."/>
            <person name="Fietto J.L."/>
            <person name="Elias M.C."/>
            <person name="Goldman M.H."/>
            <person name="Sagot M.F."/>
            <person name="Pereira M."/>
            <person name="Stoco P.H."/>
            <person name="de Mendonca-Neto R.P."/>
            <person name="Teixeira S.M."/>
            <person name="Maciel T.E."/>
            <person name="de Oliveira Mendes T.A."/>
            <person name="Urmenyi T.P."/>
            <person name="de Souza W."/>
            <person name="Schenkman S."/>
            <person name="de Vasconcelos A.T."/>
        </authorList>
    </citation>
    <scope>NUCLEOTIDE SEQUENCE [LARGE SCALE GENOMIC DNA]</scope>
</reference>
<evidence type="ECO:0000256" key="7">
    <source>
        <dbReference type="SAM" id="SignalP"/>
    </source>
</evidence>
<dbReference type="InterPro" id="IPR013517">
    <property type="entry name" value="FG-GAP"/>
</dbReference>
<evidence type="ECO:0000313" key="9">
    <source>
        <dbReference type="EMBL" id="EPY33712.1"/>
    </source>
</evidence>
<accession>S9URZ4</accession>
<comment type="caution">
    <text evidence="9">The sequence shown here is derived from an EMBL/GenBank/DDBJ whole genome shotgun (WGS) entry which is preliminary data.</text>
</comment>
<evidence type="ECO:0000256" key="1">
    <source>
        <dbReference type="ARBA" id="ARBA00004167"/>
    </source>
</evidence>
<organism evidence="9 10">
    <name type="scientific">Strigomonas culicis</name>
    <dbReference type="NCBI Taxonomy" id="28005"/>
    <lineage>
        <taxon>Eukaryota</taxon>
        <taxon>Discoba</taxon>
        <taxon>Euglenozoa</taxon>
        <taxon>Kinetoplastea</taxon>
        <taxon>Metakinetoplastina</taxon>
        <taxon>Trypanosomatida</taxon>
        <taxon>Trypanosomatidae</taxon>
        <taxon>Strigomonadinae</taxon>
        <taxon>Strigomonas</taxon>
    </lineage>
</organism>
<feature type="signal peptide" evidence="7">
    <location>
        <begin position="1"/>
        <end position="25"/>
    </location>
</feature>
<dbReference type="InterPro" id="IPR056376">
    <property type="entry name" value="DEX1_C"/>
</dbReference>
<keyword evidence="4 6" id="KW-1133">Transmembrane helix</keyword>
<sequence>MAPRRFNRLFRFIVGVFLILQVVSGHLFMDSFPPPNKTSTCSSGVNLVWTSRVSSSIIATPRVVDMAQNGHKDVLISTFSHYVEALAGATGDDIPGFPYVHPKFKSYSSPLPIDVDGDGKMEWLVATYNGELLVFSEDGKARGMYRIPALNMKKNWMDMANATMENLANVRTAKPDTDPSLLNEILQSRGVKDLTVTPDRLAQHEGVLRDVRKRVKLSDRPIKPALWEEHEDEYYDDEGDALLGAEGRGNAEGDLPGPNAQLSKEAIASMRLLFNPDIFTSATDTEAEEYVFQIPELRHKMRTVHAEDEVAVDAHILSTPVLTDIDGNGDMDAIVHVSYFFDPADFREGRRSLPEGINGDDYMATALVCINLVTGEYRWAHTLHLSRKTDTYPSYGLSTPLVVNADEDKSFEVYVSSTTGALHSVTESGKPRPGWPVWLGPITASPAAEDVSGDGKLDVCVGDVEGKMSCFSSQGKLLWETHLYGGVTTHVVFGDVNQDGVVDVVFGTSAGAIYALNGTNGHVLPNFPIITGGSVVAPPLLLRLQGIVSRHLHLVVPSHDGHLYIVDGGGGCIETVDLDEKSSTMVLADDLTGNGYLDLVVTTLRGGVYLFETQSAYSALSAWPSETKGLNCHTASYNNVGISIEEPFRKAKDIRGDHFQLPIHISDMRQSPGAQKRYVVDVFVGPRIRIFHGVFREAKSYSLLIRAPLERMRATLTVTMTLVNGQTFTDSVALSFNLYFLETIKFTLIVPFVLVALALMAVHKRHER</sequence>
<name>S9URZ4_9TRYP</name>
<dbReference type="PANTHER" id="PTHR21419:SF23">
    <property type="entry name" value="PROTEIN DEFECTIVE IN EXINE FORMATION 1"/>
    <property type="match status" value="1"/>
</dbReference>
<dbReference type="EMBL" id="ATMH01002054">
    <property type="protein sequence ID" value="EPY33712.1"/>
    <property type="molecule type" value="Genomic_DNA"/>
</dbReference>
<keyword evidence="3 7" id="KW-0732">Signal</keyword>
<dbReference type="InterPro" id="IPR045232">
    <property type="entry name" value="FAM234"/>
</dbReference>
<evidence type="ECO:0000256" key="4">
    <source>
        <dbReference type="ARBA" id="ARBA00022989"/>
    </source>
</evidence>
<keyword evidence="10" id="KW-1185">Reference proteome</keyword>
<dbReference type="InterPro" id="IPR015943">
    <property type="entry name" value="WD40/YVTN_repeat-like_dom_sf"/>
</dbReference>
<dbReference type="Proteomes" id="UP000015354">
    <property type="component" value="Unassembled WGS sequence"/>
</dbReference>
<dbReference type="Gene3D" id="2.130.10.10">
    <property type="entry name" value="YVTN repeat-like/Quinoprotein amine dehydrogenase"/>
    <property type="match status" value="1"/>
</dbReference>
<feature type="domain" description="DEX1 C-terminal" evidence="8">
    <location>
        <begin position="641"/>
        <end position="737"/>
    </location>
</feature>
<proteinExistence type="predicted"/>
<feature type="transmembrane region" description="Helical" evidence="6">
    <location>
        <begin position="738"/>
        <end position="762"/>
    </location>
</feature>
<dbReference type="Pfam" id="PF13517">
    <property type="entry name" value="FG-GAP_3"/>
    <property type="match status" value="1"/>
</dbReference>
<dbReference type="OrthoDB" id="200924at2759"/>
<comment type="subcellular location">
    <subcellularLocation>
        <location evidence="1">Membrane</location>
        <topology evidence="1">Single-pass membrane protein</topology>
    </subcellularLocation>
</comment>
<evidence type="ECO:0000259" key="8">
    <source>
        <dbReference type="Pfam" id="PF23722"/>
    </source>
</evidence>
<dbReference type="PANTHER" id="PTHR21419">
    <property type="match status" value="1"/>
</dbReference>
<evidence type="ECO:0000256" key="5">
    <source>
        <dbReference type="ARBA" id="ARBA00023136"/>
    </source>
</evidence>
<evidence type="ECO:0000256" key="6">
    <source>
        <dbReference type="SAM" id="Phobius"/>
    </source>
</evidence>
<dbReference type="GO" id="GO:0016020">
    <property type="term" value="C:membrane"/>
    <property type="evidence" value="ECO:0007669"/>
    <property type="project" value="UniProtKB-SubCell"/>
</dbReference>
<evidence type="ECO:0000313" key="10">
    <source>
        <dbReference type="Proteomes" id="UP000015354"/>
    </source>
</evidence>
<evidence type="ECO:0000256" key="2">
    <source>
        <dbReference type="ARBA" id="ARBA00022692"/>
    </source>
</evidence>
<evidence type="ECO:0000256" key="3">
    <source>
        <dbReference type="ARBA" id="ARBA00022729"/>
    </source>
</evidence>
<dbReference type="InterPro" id="IPR028994">
    <property type="entry name" value="Integrin_alpha_N"/>
</dbReference>
<feature type="chain" id="PRO_5004571628" evidence="7">
    <location>
        <begin position="26"/>
        <end position="768"/>
    </location>
</feature>
<feature type="non-terminal residue" evidence="9">
    <location>
        <position position="768"/>
    </location>
</feature>
<keyword evidence="5 6" id="KW-0472">Membrane</keyword>
<dbReference type="Pfam" id="PF23722">
    <property type="entry name" value="Beta-sand_DEX1"/>
    <property type="match status" value="1"/>
</dbReference>
<gene>
    <name evidence="9" type="ORF">STCU_02054</name>
</gene>
<dbReference type="AlphaFoldDB" id="S9URZ4"/>
<dbReference type="SUPFAM" id="SSF69318">
    <property type="entry name" value="Integrin alpha N-terminal domain"/>
    <property type="match status" value="1"/>
</dbReference>
<keyword evidence="2 6" id="KW-0812">Transmembrane</keyword>
<protein>
    <submittedName>
        <fullName evidence="9">FG-GAP repeat protein</fullName>
    </submittedName>
</protein>